<dbReference type="RefSeq" id="WP_038558528.1">
    <property type="nucleotide sequence ID" value="NZ_FOHT01000018.1"/>
</dbReference>
<keyword evidence="10" id="KW-0732">Signal</keyword>
<dbReference type="InterPro" id="IPR001952">
    <property type="entry name" value="Alkaline_phosphatase"/>
</dbReference>
<feature type="binding site" evidence="8">
    <location>
        <position position="159"/>
    </location>
    <ligand>
        <name>Mg(2+)</name>
        <dbReference type="ChEBI" id="CHEBI:18420"/>
    </ligand>
</feature>
<keyword evidence="5 8" id="KW-0862">Zinc</keyword>
<evidence type="ECO:0000256" key="1">
    <source>
        <dbReference type="ARBA" id="ARBA00005984"/>
    </source>
</evidence>
<feature type="active site" description="Phosphoserine intermediate" evidence="7">
    <location>
        <position position="106"/>
    </location>
</feature>
<dbReference type="PROSITE" id="PS00123">
    <property type="entry name" value="ALKALINE_PHOSPHATASE"/>
    <property type="match status" value="1"/>
</dbReference>
<evidence type="ECO:0000256" key="6">
    <source>
        <dbReference type="ARBA" id="ARBA00022842"/>
    </source>
</evidence>
<keyword evidence="2" id="KW-0597">Phosphoprotein</keyword>
<evidence type="ECO:0000313" key="14">
    <source>
        <dbReference type="Proteomes" id="UP000181981"/>
    </source>
</evidence>
<gene>
    <name evidence="11" type="ORF">FH5T_11810</name>
    <name evidence="12" type="ORF">SAMN05444285_11869</name>
</gene>
<proteinExistence type="inferred from homology"/>
<feature type="binding site" evidence="8">
    <location>
        <position position="273"/>
    </location>
    <ligand>
        <name>Mg(2+)</name>
        <dbReference type="ChEBI" id="CHEBI:18420"/>
    </ligand>
</feature>
<dbReference type="OrthoDB" id="9794455at2"/>
<keyword evidence="6 8" id="KW-0460">Magnesium</keyword>
<feature type="binding site" evidence="8">
    <location>
        <position position="65"/>
    </location>
    <ligand>
        <name>Zn(2+)</name>
        <dbReference type="ChEBI" id="CHEBI:29105"/>
        <label>2</label>
    </ligand>
</feature>
<dbReference type="Proteomes" id="UP000181981">
    <property type="component" value="Unassembled WGS sequence"/>
</dbReference>
<evidence type="ECO:0000256" key="7">
    <source>
        <dbReference type="PIRSR" id="PIRSR601952-1"/>
    </source>
</evidence>
<feature type="binding site" evidence="8">
    <location>
        <position position="321"/>
    </location>
    <ligand>
        <name>Zn(2+)</name>
        <dbReference type="ChEBI" id="CHEBI:29105"/>
        <label>2</label>
    </ligand>
</feature>
<evidence type="ECO:0000256" key="10">
    <source>
        <dbReference type="SAM" id="SignalP"/>
    </source>
</evidence>
<dbReference type="GO" id="GO:0004035">
    <property type="term" value="F:alkaline phosphatase activity"/>
    <property type="evidence" value="ECO:0007669"/>
    <property type="project" value="TreeGrafter"/>
</dbReference>
<dbReference type="Proteomes" id="UP000023772">
    <property type="component" value="Chromosome"/>
</dbReference>
<dbReference type="PANTHER" id="PTHR11596:SF5">
    <property type="entry name" value="ALKALINE PHOSPHATASE"/>
    <property type="match status" value="1"/>
</dbReference>
<keyword evidence="3 8" id="KW-0479">Metal-binding</keyword>
<dbReference type="InterPro" id="IPR018299">
    <property type="entry name" value="Alkaline_phosphatase_AS"/>
</dbReference>
<dbReference type="EMBL" id="FOHT01000018">
    <property type="protein sequence ID" value="SET63681.1"/>
    <property type="molecule type" value="Genomic_DNA"/>
</dbReference>
<feature type="binding site" evidence="8">
    <location>
        <position position="65"/>
    </location>
    <ligand>
        <name>Mg(2+)</name>
        <dbReference type="ChEBI" id="CHEBI:18420"/>
    </ligand>
</feature>
<name>X5DXV4_9BACT</name>
<dbReference type="KEGG" id="dori:FH5T_11810"/>
<feature type="binding site" evidence="8">
    <location>
        <position position="157"/>
    </location>
    <ligand>
        <name>Mg(2+)</name>
        <dbReference type="ChEBI" id="CHEBI:18420"/>
    </ligand>
</feature>
<dbReference type="PANTHER" id="PTHR11596">
    <property type="entry name" value="ALKALINE PHOSPHATASE"/>
    <property type="match status" value="1"/>
</dbReference>
<dbReference type="HOGENOM" id="CLU_008539_6_2_10"/>
<evidence type="ECO:0000256" key="5">
    <source>
        <dbReference type="ARBA" id="ARBA00022833"/>
    </source>
</evidence>
<feature type="binding site" evidence="8">
    <location>
        <position position="278"/>
    </location>
    <ligand>
        <name>Zn(2+)</name>
        <dbReference type="ChEBI" id="CHEBI:29105"/>
        <label>2</label>
    </ligand>
</feature>
<keyword evidence="13" id="KW-1185">Reference proteome</keyword>
<comment type="similarity">
    <text evidence="1 9">Belongs to the alkaline phosphatase family.</text>
</comment>
<accession>X5DXV4</accession>
<keyword evidence="4" id="KW-0378">Hydrolase</keyword>
<evidence type="ECO:0000313" key="11">
    <source>
        <dbReference type="EMBL" id="AHW60060.1"/>
    </source>
</evidence>
<comment type="cofactor">
    <cofactor evidence="8">
        <name>Mg(2+)</name>
        <dbReference type="ChEBI" id="CHEBI:18420"/>
    </cofactor>
    <text evidence="8">Binds 1 Mg(2+) ion.</text>
</comment>
<evidence type="ECO:0000256" key="9">
    <source>
        <dbReference type="RuleBase" id="RU003946"/>
    </source>
</evidence>
<reference evidence="12 14" key="2">
    <citation type="submission" date="2016-10" db="EMBL/GenBank/DDBJ databases">
        <authorList>
            <person name="de Groot N.N."/>
        </authorList>
    </citation>
    <scope>NUCLEOTIDE SEQUENCE [LARGE SCALE GENOMIC DNA]</scope>
    <source>
        <strain evidence="12 14">DSM 25947</strain>
    </source>
</reference>
<dbReference type="CDD" id="cd16012">
    <property type="entry name" value="ALP"/>
    <property type="match status" value="1"/>
</dbReference>
<dbReference type="STRING" id="1168034.FH5T_11810"/>
<feature type="binding site" evidence="8">
    <location>
        <position position="282"/>
    </location>
    <ligand>
        <name>Zn(2+)</name>
        <dbReference type="ChEBI" id="CHEBI:29105"/>
        <label>2</label>
    </ligand>
</feature>
<evidence type="ECO:0000313" key="12">
    <source>
        <dbReference type="EMBL" id="SET63681.1"/>
    </source>
</evidence>
<dbReference type="EMBL" id="CP007451">
    <property type="protein sequence ID" value="AHW60060.1"/>
    <property type="molecule type" value="Genomic_DNA"/>
</dbReference>
<evidence type="ECO:0000256" key="3">
    <source>
        <dbReference type="ARBA" id="ARBA00022723"/>
    </source>
</evidence>
<comment type="cofactor">
    <cofactor evidence="8">
        <name>Zn(2+)</name>
        <dbReference type="ChEBI" id="CHEBI:29105"/>
    </cofactor>
    <text evidence="8">Binds 2 Zn(2+) ions.</text>
</comment>
<dbReference type="InterPro" id="IPR017850">
    <property type="entry name" value="Alkaline_phosphatase_core_sf"/>
</dbReference>
<dbReference type="GO" id="GO:0046872">
    <property type="term" value="F:metal ion binding"/>
    <property type="evidence" value="ECO:0007669"/>
    <property type="project" value="UniProtKB-KW"/>
</dbReference>
<evidence type="ECO:0000313" key="13">
    <source>
        <dbReference type="Proteomes" id="UP000023772"/>
    </source>
</evidence>
<dbReference type="eggNOG" id="COG1785">
    <property type="taxonomic scope" value="Bacteria"/>
</dbReference>
<feature type="binding site" evidence="8">
    <location>
        <position position="320"/>
    </location>
    <ligand>
        <name>Zn(2+)</name>
        <dbReference type="ChEBI" id="CHEBI:29105"/>
        <label>2</label>
    </ligand>
</feature>
<evidence type="ECO:0000256" key="2">
    <source>
        <dbReference type="ARBA" id="ARBA00022553"/>
    </source>
</evidence>
<reference evidence="11 13" key="1">
    <citation type="submission" date="2014-03" db="EMBL/GenBank/DDBJ databases">
        <title>Complete genome sequence of a deeply braunched marine Bacteroidia bacterium Draconibacterium orientale type strain FH5T.</title>
        <authorList>
            <person name="Li X."/>
            <person name="Wang X."/>
            <person name="Xie Z."/>
            <person name="Du Z."/>
            <person name="Chen G."/>
        </authorList>
    </citation>
    <scope>NUCLEOTIDE SEQUENCE [LARGE SCALE GENOMIC DNA]</scope>
    <source>
        <strain evidence="11 13">FH5</strain>
    </source>
</reference>
<dbReference type="Pfam" id="PF00245">
    <property type="entry name" value="Alk_phosphatase"/>
    <property type="match status" value="1"/>
</dbReference>
<sequence length="384" mass="41272">MLQKLFLLFAFCALTIGTFGQDAYLNAKSENTDKIYPGNTPYEVKIYPQKFKAKKPKNVIFLIGDGMGVSQVFSGITANQGHLFLENFRHIGFSKTQSADNYITDSAAGGTALACGVKTYNGAIGVDADTVKVKSILEEAADKGLATGLIATAAITHATPASFIAHQPSRNMYENIATDFLNTDIDVFIGGGNDHFTKRKDGRNLVKELEDKGYTYETDINKIAKVKSGKLAGLTAGVHNGRVAERGDMLPIATSTALNILDNSKKGFFLMIEGSQIDWGGHASSTVYIVEDMLDFDRTIGKALEFAAKDGETLVVVTADHETGGMALTGGDMSTGMVKADYPTTSHSAVMVPVFAYGPGAEEFMGIMENTDVHDKMKKLLLSK</sequence>
<feature type="signal peptide" evidence="10">
    <location>
        <begin position="1"/>
        <end position="20"/>
    </location>
</feature>
<dbReference type="Gene3D" id="3.40.720.10">
    <property type="entry name" value="Alkaline Phosphatase, subunit A"/>
    <property type="match status" value="1"/>
</dbReference>
<dbReference type="PRINTS" id="PR00113">
    <property type="entry name" value="ALKPHPHTASE"/>
</dbReference>
<evidence type="ECO:0000256" key="8">
    <source>
        <dbReference type="PIRSR" id="PIRSR601952-2"/>
    </source>
</evidence>
<protein>
    <submittedName>
        <fullName evidence="12">Alkaline phosphatase</fullName>
    </submittedName>
</protein>
<evidence type="ECO:0000256" key="4">
    <source>
        <dbReference type="ARBA" id="ARBA00022801"/>
    </source>
</evidence>
<dbReference type="SMART" id="SM00098">
    <property type="entry name" value="alkPPc"/>
    <property type="match status" value="1"/>
</dbReference>
<feature type="chain" id="PRO_5010515128" evidence="10">
    <location>
        <begin position="21"/>
        <end position="384"/>
    </location>
</feature>
<organism evidence="12 14">
    <name type="scientific">Draconibacterium orientale</name>
    <dbReference type="NCBI Taxonomy" id="1168034"/>
    <lineage>
        <taxon>Bacteria</taxon>
        <taxon>Pseudomonadati</taxon>
        <taxon>Bacteroidota</taxon>
        <taxon>Bacteroidia</taxon>
        <taxon>Marinilabiliales</taxon>
        <taxon>Prolixibacteraceae</taxon>
        <taxon>Draconibacterium</taxon>
    </lineage>
</organism>
<dbReference type="SUPFAM" id="SSF53649">
    <property type="entry name" value="Alkaline phosphatase-like"/>
    <property type="match status" value="1"/>
</dbReference>
<dbReference type="AlphaFoldDB" id="X5DXV4"/>